<evidence type="ECO:0000256" key="1">
    <source>
        <dbReference type="SAM" id="SignalP"/>
    </source>
</evidence>
<sequence length="192" mass="20477">MKKLLLLCPALLLSSWPLLTQAQGVRLGLKAGVNYSSVTSPGYEGPTRRFGPVAGVFAQLPLSSDGFLLVQPELLYSAKGSQSTYINGTFASRLHYLDVPVLVKINVDGLFFELGPQVSFLAAARYETSTGTSTSVRGSNRVAAGGAAGVGYQLPMGLGLTLRYTHDLTRLYSLGPRNTVFQAQASYLLGDK</sequence>
<evidence type="ECO:0000313" key="3">
    <source>
        <dbReference type="EMBL" id="UPL48583.1"/>
    </source>
</evidence>
<gene>
    <name evidence="3" type="ORF">MWH26_15485</name>
</gene>
<proteinExistence type="predicted"/>
<name>A0ABY4J714_9BACT</name>
<feature type="signal peptide" evidence="1">
    <location>
        <begin position="1"/>
        <end position="22"/>
    </location>
</feature>
<dbReference type="Proteomes" id="UP000829647">
    <property type="component" value="Chromosome"/>
</dbReference>
<evidence type="ECO:0000259" key="2">
    <source>
        <dbReference type="Pfam" id="PF13568"/>
    </source>
</evidence>
<organism evidence="3 4">
    <name type="scientific">Hymenobacter sublimis</name>
    <dbReference type="NCBI Taxonomy" id="2933777"/>
    <lineage>
        <taxon>Bacteria</taxon>
        <taxon>Pseudomonadati</taxon>
        <taxon>Bacteroidota</taxon>
        <taxon>Cytophagia</taxon>
        <taxon>Cytophagales</taxon>
        <taxon>Hymenobacteraceae</taxon>
        <taxon>Hymenobacter</taxon>
    </lineage>
</organism>
<feature type="domain" description="Outer membrane protein beta-barrel" evidence="2">
    <location>
        <begin position="21"/>
        <end position="171"/>
    </location>
</feature>
<dbReference type="RefSeq" id="WP_247974983.1">
    <property type="nucleotide sequence ID" value="NZ_CP095848.1"/>
</dbReference>
<dbReference type="Pfam" id="PF13568">
    <property type="entry name" value="OMP_b-brl_2"/>
    <property type="match status" value="1"/>
</dbReference>
<dbReference type="InterPro" id="IPR025665">
    <property type="entry name" value="Beta-barrel_OMP_2"/>
</dbReference>
<keyword evidence="4" id="KW-1185">Reference proteome</keyword>
<reference evidence="3 4" key="1">
    <citation type="submission" date="2022-04" db="EMBL/GenBank/DDBJ databases">
        <title>Hymenobacter sp. isolated from the air.</title>
        <authorList>
            <person name="Won M."/>
            <person name="Lee C.-M."/>
            <person name="Woen H.-Y."/>
            <person name="Kwon S.-W."/>
        </authorList>
    </citation>
    <scope>NUCLEOTIDE SEQUENCE [LARGE SCALE GENOMIC DNA]</scope>
    <source>
        <strain evidence="4">5516 S-25</strain>
    </source>
</reference>
<keyword evidence="1" id="KW-0732">Signal</keyword>
<protein>
    <submittedName>
        <fullName evidence="3">PorT family protein</fullName>
    </submittedName>
</protein>
<dbReference type="EMBL" id="CP095848">
    <property type="protein sequence ID" value="UPL48583.1"/>
    <property type="molecule type" value="Genomic_DNA"/>
</dbReference>
<evidence type="ECO:0000313" key="4">
    <source>
        <dbReference type="Proteomes" id="UP000829647"/>
    </source>
</evidence>
<feature type="chain" id="PRO_5045149849" evidence="1">
    <location>
        <begin position="23"/>
        <end position="192"/>
    </location>
</feature>
<accession>A0ABY4J714</accession>